<dbReference type="PROSITE" id="PS51123">
    <property type="entry name" value="OMPA_2"/>
    <property type="match status" value="1"/>
</dbReference>
<dbReference type="SUPFAM" id="SSF103088">
    <property type="entry name" value="OmpA-like"/>
    <property type="match status" value="1"/>
</dbReference>
<dbReference type="GO" id="GO:0007155">
    <property type="term" value="P:cell adhesion"/>
    <property type="evidence" value="ECO:0007669"/>
    <property type="project" value="InterPro"/>
</dbReference>
<gene>
    <name evidence="9" type="ORF">HG543_03965</name>
</gene>
<evidence type="ECO:0000256" key="5">
    <source>
        <dbReference type="PROSITE-ProRule" id="PRU00473"/>
    </source>
</evidence>
<dbReference type="PRINTS" id="PR01021">
    <property type="entry name" value="OMPADOMAIN"/>
</dbReference>
<dbReference type="InterPro" id="IPR003367">
    <property type="entry name" value="Thrombospondin_3-like_rpt"/>
</dbReference>
<feature type="compositionally biased region" description="Acidic residues" evidence="6">
    <location>
        <begin position="152"/>
        <end position="164"/>
    </location>
</feature>
<dbReference type="PRINTS" id="PR01023">
    <property type="entry name" value="NAFLGMOTY"/>
</dbReference>
<feature type="compositionally biased region" description="Basic and acidic residues" evidence="6">
    <location>
        <begin position="174"/>
        <end position="191"/>
    </location>
</feature>
<dbReference type="GO" id="GO:0009279">
    <property type="term" value="C:cell outer membrane"/>
    <property type="evidence" value="ECO:0007669"/>
    <property type="project" value="UniProtKB-SubCell"/>
</dbReference>
<dbReference type="EMBL" id="JABBJJ010000011">
    <property type="protein sequence ID" value="NMO14016.1"/>
    <property type="molecule type" value="Genomic_DNA"/>
</dbReference>
<keyword evidence="10" id="KW-1185">Reference proteome</keyword>
<feature type="domain" description="OmpA-like" evidence="8">
    <location>
        <begin position="213"/>
        <end position="331"/>
    </location>
</feature>
<feature type="compositionally biased region" description="Polar residues" evidence="6">
    <location>
        <begin position="332"/>
        <end position="342"/>
    </location>
</feature>
<evidence type="ECO:0000259" key="8">
    <source>
        <dbReference type="PROSITE" id="PS51123"/>
    </source>
</evidence>
<comment type="subcellular location">
    <subcellularLocation>
        <location evidence="1">Cell outer membrane</location>
    </subcellularLocation>
</comment>
<dbReference type="InterPro" id="IPR006664">
    <property type="entry name" value="OMP_bac"/>
</dbReference>
<dbReference type="PANTHER" id="PTHR30329:SF21">
    <property type="entry name" value="LIPOPROTEIN YIAD-RELATED"/>
    <property type="match status" value="1"/>
</dbReference>
<evidence type="ECO:0000313" key="10">
    <source>
        <dbReference type="Proteomes" id="UP000518300"/>
    </source>
</evidence>
<comment type="caution">
    <text evidence="9">The sequence shown here is derived from an EMBL/GenBank/DDBJ whole genome shotgun (WGS) entry which is preliminary data.</text>
</comment>
<feature type="compositionally biased region" description="Polar residues" evidence="6">
    <location>
        <begin position="192"/>
        <end position="201"/>
    </location>
</feature>
<dbReference type="GO" id="GO:0005509">
    <property type="term" value="F:calcium ion binding"/>
    <property type="evidence" value="ECO:0007669"/>
    <property type="project" value="InterPro"/>
</dbReference>
<organism evidence="9 10">
    <name type="scientific">Pyxidicoccus fallax</name>
    <dbReference type="NCBI Taxonomy" id="394095"/>
    <lineage>
        <taxon>Bacteria</taxon>
        <taxon>Pseudomonadati</taxon>
        <taxon>Myxococcota</taxon>
        <taxon>Myxococcia</taxon>
        <taxon>Myxococcales</taxon>
        <taxon>Cystobacterineae</taxon>
        <taxon>Myxococcaceae</taxon>
        <taxon>Pyxidicoccus</taxon>
    </lineage>
</organism>
<sequence>MMRAFLRLALLATVLGALAPACSHTPENPPTLDDDGDGVRNADDACPRAKGSAATKGCPPRDTDGDGVDDSTDKCPRHAGSASREGCPARDLDEDGVEDSRDACPRVFGAVERQGCPVEDLDRDGLEGPADKCPEDAGPASRDGCPEKDADQDGVPDADDDCPLDEGFPSLRGCPERDTDGDSVADHRDNCPRQSGAQDNQGCPLEQKQFVIIRQDRLELRERIIFEPGTATLQARSLPVLDNVARVLLVHPEFKTLLIESHTDNRGDADANRALSQARAEVVREYLVTQGVPADRLDARGYGPDRPVASNETSQGREANRRVELLLPAPSGKSSGTRKPGR</sequence>
<reference evidence="9 10" key="1">
    <citation type="submission" date="2020-04" db="EMBL/GenBank/DDBJ databases">
        <title>Draft genome of Pyxidicoccus fallax type strain.</title>
        <authorList>
            <person name="Whitworth D.E."/>
        </authorList>
    </citation>
    <scope>NUCLEOTIDE SEQUENCE [LARGE SCALE GENOMIC DNA]</scope>
    <source>
        <strain evidence="9 10">DSM 14698</strain>
    </source>
</reference>
<dbReference type="InterPro" id="IPR036737">
    <property type="entry name" value="OmpA-like_sf"/>
</dbReference>
<dbReference type="InterPro" id="IPR006665">
    <property type="entry name" value="OmpA-like"/>
</dbReference>
<evidence type="ECO:0000256" key="4">
    <source>
        <dbReference type="ARBA" id="ARBA00023237"/>
    </source>
</evidence>
<dbReference type="AlphaFoldDB" id="A0A848L5X8"/>
<proteinExistence type="predicted"/>
<accession>A0A848L5X8</accession>
<name>A0A848L5X8_9BACT</name>
<dbReference type="Pfam" id="PF02412">
    <property type="entry name" value="TSP_3"/>
    <property type="match status" value="4"/>
</dbReference>
<keyword evidence="2 7" id="KW-0732">Signal</keyword>
<dbReference type="InterPro" id="IPR050330">
    <property type="entry name" value="Bact_OuterMem_StrucFunc"/>
</dbReference>
<dbReference type="CDD" id="cd07185">
    <property type="entry name" value="OmpA_C-like"/>
    <property type="match status" value="1"/>
</dbReference>
<evidence type="ECO:0000256" key="7">
    <source>
        <dbReference type="SAM" id="SignalP"/>
    </source>
</evidence>
<keyword evidence="3 5" id="KW-0472">Membrane</keyword>
<protein>
    <submittedName>
        <fullName evidence="9">OmpA family protein</fullName>
    </submittedName>
</protein>
<dbReference type="Pfam" id="PF00691">
    <property type="entry name" value="OmpA"/>
    <property type="match status" value="1"/>
</dbReference>
<feature type="region of interest" description="Disordered" evidence="6">
    <location>
        <begin position="118"/>
        <end position="202"/>
    </location>
</feature>
<evidence type="ECO:0000256" key="2">
    <source>
        <dbReference type="ARBA" id="ARBA00022729"/>
    </source>
</evidence>
<dbReference type="Gene3D" id="3.30.1330.60">
    <property type="entry name" value="OmpA-like domain"/>
    <property type="match status" value="1"/>
</dbReference>
<dbReference type="InterPro" id="IPR028974">
    <property type="entry name" value="TSP_type-3_rpt"/>
</dbReference>
<dbReference type="Proteomes" id="UP000518300">
    <property type="component" value="Unassembled WGS sequence"/>
</dbReference>
<evidence type="ECO:0000256" key="1">
    <source>
        <dbReference type="ARBA" id="ARBA00004442"/>
    </source>
</evidence>
<dbReference type="Gene3D" id="4.10.1080.10">
    <property type="entry name" value="TSP type-3 repeat"/>
    <property type="match status" value="1"/>
</dbReference>
<dbReference type="RefSeq" id="WP_169343295.1">
    <property type="nucleotide sequence ID" value="NZ_JABBJJ010000011.1"/>
</dbReference>
<evidence type="ECO:0000256" key="6">
    <source>
        <dbReference type="SAM" id="MobiDB-lite"/>
    </source>
</evidence>
<feature type="region of interest" description="Disordered" evidence="6">
    <location>
        <begin position="21"/>
        <end position="100"/>
    </location>
</feature>
<feature type="compositionally biased region" description="Basic and acidic residues" evidence="6">
    <location>
        <begin position="123"/>
        <end position="135"/>
    </location>
</feature>
<feature type="chain" id="PRO_5033012671" evidence="7">
    <location>
        <begin position="20"/>
        <end position="342"/>
    </location>
</feature>
<evidence type="ECO:0000313" key="9">
    <source>
        <dbReference type="EMBL" id="NMO14016.1"/>
    </source>
</evidence>
<feature type="signal peptide" evidence="7">
    <location>
        <begin position="1"/>
        <end position="19"/>
    </location>
</feature>
<dbReference type="PANTHER" id="PTHR30329">
    <property type="entry name" value="STATOR ELEMENT OF FLAGELLAR MOTOR COMPLEX"/>
    <property type="match status" value="1"/>
</dbReference>
<feature type="region of interest" description="Disordered" evidence="6">
    <location>
        <begin position="296"/>
        <end position="342"/>
    </location>
</feature>
<feature type="compositionally biased region" description="Basic and acidic residues" evidence="6">
    <location>
        <begin position="37"/>
        <end position="47"/>
    </location>
</feature>
<evidence type="ECO:0000256" key="3">
    <source>
        <dbReference type="ARBA" id="ARBA00023136"/>
    </source>
</evidence>
<keyword evidence="4" id="KW-0998">Cell outer membrane</keyword>